<organism evidence="2 3">
    <name type="scientific">Parelaphostrongylus tenuis</name>
    <name type="common">Meningeal worm</name>
    <dbReference type="NCBI Taxonomy" id="148309"/>
    <lineage>
        <taxon>Eukaryota</taxon>
        <taxon>Metazoa</taxon>
        <taxon>Ecdysozoa</taxon>
        <taxon>Nematoda</taxon>
        <taxon>Chromadorea</taxon>
        <taxon>Rhabditida</taxon>
        <taxon>Rhabditina</taxon>
        <taxon>Rhabditomorpha</taxon>
        <taxon>Strongyloidea</taxon>
        <taxon>Metastrongylidae</taxon>
        <taxon>Parelaphostrongylus</taxon>
    </lineage>
</organism>
<evidence type="ECO:0000313" key="2">
    <source>
        <dbReference type="EMBL" id="KAJ1358096.1"/>
    </source>
</evidence>
<comment type="caution">
    <text evidence="2">The sequence shown here is derived from an EMBL/GenBank/DDBJ whole genome shotgun (WGS) entry which is preliminary data.</text>
</comment>
<feature type="region of interest" description="Disordered" evidence="1">
    <location>
        <begin position="1"/>
        <end position="29"/>
    </location>
</feature>
<protein>
    <submittedName>
        <fullName evidence="2">Uncharacterized protein</fullName>
    </submittedName>
</protein>
<feature type="compositionally biased region" description="Polar residues" evidence="1">
    <location>
        <begin position="1"/>
        <end position="15"/>
    </location>
</feature>
<dbReference type="Proteomes" id="UP001196413">
    <property type="component" value="Unassembled WGS sequence"/>
</dbReference>
<accession>A0AAD5N1C6</accession>
<dbReference type="AlphaFoldDB" id="A0AAD5N1C6"/>
<sequence>MNDLALQSSRRNPATKSKFHELHDRERPKGNPILFPSVLLLYQLELWSKACGVSENVLQVWL</sequence>
<evidence type="ECO:0000256" key="1">
    <source>
        <dbReference type="SAM" id="MobiDB-lite"/>
    </source>
</evidence>
<reference evidence="2" key="1">
    <citation type="submission" date="2021-06" db="EMBL/GenBank/DDBJ databases">
        <title>Parelaphostrongylus tenuis whole genome reference sequence.</title>
        <authorList>
            <person name="Garwood T.J."/>
            <person name="Larsen P.A."/>
            <person name="Fountain-Jones N.M."/>
            <person name="Garbe J.R."/>
            <person name="Macchietto M.G."/>
            <person name="Kania S.A."/>
            <person name="Gerhold R.W."/>
            <person name="Richards J.E."/>
            <person name="Wolf T.M."/>
        </authorList>
    </citation>
    <scope>NUCLEOTIDE SEQUENCE</scope>
    <source>
        <strain evidence="2">MNPRO001-30</strain>
        <tissue evidence="2">Meninges</tissue>
    </source>
</reference>
<dbReference type="EMBL" id="JAHQIW010003295">
    <property type="protein sequence ID" value="KAJ1358096.1"/>
    <property type="molecule type" value="Genomic_DNA"/>
</dbReference>
<gene>
    <name evidence="2" type="ORF">KIN20_016406</name>
</gene>
<evidence type="ECO:0000313" key="3">
    <source>
        <dbReference type="Proteomes" id="UP001196413"/>
    </source>
</evidence>
<feature type="compositionally biased region" description="Basic and acidic residues" evidence="1">
    <location>
        <begin position="18"/>
        <end position="29"/>
    </location>
</feature>
<proteinExistence type="predicted"/>
<name>A0AAD5N1C6_PARTN</name>
<keyword evidence="3" id="KW-1185">Reference proteome</keyword>